<protein>
    <recommendedName>
        <fullName evidence="12">Cytochrome c-type biogenesis protein CcmE</fullName>
    </recommendedName>
    <alternativeName>
        <fullName evidence="12">Cytochrome c maturation protein E</fullName>
    </alternativeName>
    <alternativeName>
        <fullName evidence="12">Heme chaperone CcmE</fullName>
    </alternativeName>
</protein>
<keyword evidence="4 12" id="KW-0812">Transmembrane</keyword>
<sequence length="166" mass="18493">MNRRKRRLYFIALGVITLLLAGVLLRAGMEGNIVFFYSPTDLAEKGIESGKRFRVGGLVEEGSVEREGTSLAFTITDGLNEMRVVYTGLVPDLFREGQGVIAEGRLDEDGKVFRADNVLARHDENYMPPEVADSLKETGQWQHATPDDTGLPKFLKDHETPDEARP</sequence>
<dbReference type="RefSeq" id="WP_192534371.1">
    <property type="nucleotide sequence ID" value="NZ_JACZHT010000004.1"/>
</dbReference>
<evidence type="ECO:0000313" key="16">
    <source>
        <dbReference type="Proteomes" id="UP000631034"/>
    </source>
</evidence>
<evidence type="ECO:0000256" key="5">
    <source>
        <dbReference type="ARBA" id="ARBA00022723"/>
    </source>
</evidence>
<comment type="similarity">
    <text evidence="12">Belongs to the CcmE/CycJ family.</text>
</comment>
<evidence type="ECO:0000256" key="7">
    <source>
        <dbReference type="ARBA" id="ARBA00022968"/>
    </source>
</evidence>
<keyword evidence="7 12" id="KW-0735">Signal-anchor</keyword>
<evidence type="ECO:0000256" key="4">
    <source>
        <dbReference type="ARBA" id="ARBA00022692"/>
    </source>
</evidence>
<reference evidence="15" key="1">
    <citation type="submission" date="2020-10" db="EMBL/GenBank/DDBJ databases">
        <title>Genome sequence of the unusual species of purple photosynthetic bacteria, Phaeovibrio sulfidiphilus DSM 23193, type strain.</title>
        <authorList>
            <person name="Kyndt J.A."/>
            <person name="Meyer T.E."/>
        </authorList>
    </citation>
    <scope>NUCLEOTIDE SEQUENCE</scope>
    <source>
        <strain evidence="15">DSM 23193</strain>
    </source>
</reference>
<dbReference type="AlphaFoldDB" id="A0A8J6YX86"/>
<dbReference type="HAMAP" id="MF_01959">
    <property type="entry name" value="CcmE"/>
    <property type="match status" value="1"/>
</dbReference>
<accession>A0A8J6YX86</accession>
<dbReference type="InterPro" id="IPR004329">
    <property type="entry name" value="CcmE"/>
</dbReference>
<evidence type="ECO:0000256" key="14">
    <source>
        <dbReference type="SAM" id="MobiDB-lite"/>
    </source>
</evidence>
<name>A0A8J6YX86_9PROT</name>
<evidence type="ECO:0000256" key="3">
    <source>
        <dbReference type="ARBA" id="ARBA00022617"/>
    </source>
</evidence>
<feature type="binding site" description="axial binding residue" evidence="12 13">
    <location>
        <position position="126"/>
    </location>
    <ligand>
        <name>heme</name>
        <dbReference type="ChEBI" id="CHEBI:30413"/>
    </ligand>
    <ligandPart>
        <name>Fe</name>
        <dbReference type="ChEBI" id="CHEBI:18248"/>
    </ligandPart>
</feature>
<evidence type="ECO:0000256" key="2">
    <source>
        <dbReference type="ARBA" id="ARBA00022475"/>
    </source>
</evidence>
<evidence type="ECO:0000256" key="1">
    <source>
        <dbReference type="ARBA" id="ARBA00004533"/>
    </source>
</evidence>
<dbReference type="Pfam" id="PF03100">
    <property type="entry name" value="CcmE"/>
    <property type="match status" value="1"/>
</dbReference>
<keyword evidence="10 12" id="KW-0472">Membrane</keyword>
<keyword evidence="9 12" id="KW-0408">Iron</keyword>
<evidence type="ECO:0000256" key="12">
    <source>
        <dbReference type="HAMAP-Rule" id="MF_01959"/>
    </source>
</evidence>
<dbReference type="SUPFAM" id="SSF82093">
    <property type="entry name" value="Heme chaperone CcmE"/>
    <property type="match status" value="1"/>
</dbReference>
<feature type="compositionally biased region" description="Basic and acidic residues" evidence="14">
    <location>
        <begin position="154"/>
        <end position="166"/>
    </location>
</feature>
<dbReference type="Proteomes" id="UP000631034">
    <property type="component" value="Unassembled WGS sequence"/>
</dbReference>
<comment type="subcellular location">
    <subcellularLocation>
        <location evidence="1">Cell inner membrane</location>
    </subcellularLocation>
    <subcellularLocation>
        <location evidence="12">Cell membrane</location>
        <topology evidence="12">Single-pass type II membrane protein</topology>
    </subcellularLocation>
</comment>
<keyword evidence="16" id="KW-1185">Reference proteome</keyword>
<evidence type="ECO:0000313" key="15">
    <source>
        <dbReference type="EMBL" id="MBE1237362.1"/>
    </source>
</evidence>
<dbReference type="InterPro" id="IPR012340">
    <property type="entry name" value="NA-bd_OB-fold"/>
</dbReference>
<comment type="caution">
    <text evidence="15">The sequence shown here is derived from an EMBL/GenBank/DDBJ whole genome shotgun (WGS) entry which is preliminary data.</text>
</comment>
<dbReference type="NCBIfam" id="NF009727">
    <property type="entry name" value="PRK13254.1-1"/>
    <property type="match status" value="1"/>
</dbReference>
<dbReference type="GO" id="GO:0005886">
    <property type="term" value="C:plasma membrane"/>
    <property type="evidence" value="ECO:0007669"/>
    <property type="project" value="UniProtKB-SubCell"/>
</dbReference>
<dbReference type="PANTHER" id="PTHR34128">
    <property type="entry name" value="CYTOCHROME C-TYPE BIOGENESIS PROTEIN CCME HOMOLOG, MITOCHONDRIAL"/>
    <property type="match status" value="1"/>
</dbReference>
<dbReference type="PANTHER" id="PTHR34128:SF2">
    <property type="entry name" value="CYTOCHROME C-TYPE BIOGENESIS PROTEIN CCME HOMOLOG, MITOCHONDRIAL"/>
    <property type="match status" value="1"/>
</dbReference>
<dbReference type="GO" id="GO:0017004">
    <property type="term" value="P:cytochrome complex assembly"/>
    <property type="evidence" value="ECO:0007669"/>
    <property type="project" value="UniProtKB-KW"/>
</dbReference>
<evidence type="ECO:0000256" key="6">
    <source>
        <dbReference type="ARBA" id="ARBA00022748"/>
    </source>
</evidence>
<keyword evidence="2 12" id="KW-1003">Cell membrane</keyword>
<comment type="function">
    <text evidence="11 12">Heme chaperone required for the biogenesis of c-type cytochromes. Transiently binds heme delivered by CcmC and transfers the heme to apo-cytochromes in a process facilitated by CcmF and CcmH.</text>
</comment>
<feature type="topological domain" description="Extracellular" evidence="12">
    <location>
        <begin position="29"/>
        <end position="166"/>
    </location>
</feature>
<dbReference type="Gene3D" id="2.40.50.140">
    <property type="entry name" value="Nucleic acid-binding proteins"/>
    <property type="match status" value="1"/>
</dbReference>
<dbReference type="NCBIfam" id="NF009731">
    <property type="entry name" value="PRK13254.1-5"/>
    <property type="match status" value="1"/>
</dbReference>
<evidence type="ECO:0000256" key="10">
    <source>
        <dbReference type="ARBA" id="ARBA00023136"/>
    </source>
</evidence>
<organism evidence="15 16">
    <name type="scientific">Phaeovibrio sulfidiphilus</name>
    <dbReference type="NCBI Taxonomy" id="1220600"/>
    <lineage>
        <taxon>Bacteria</taxon>
        <taxon>Pseudomonadati</taxon>
        <taxon>Pseudomonadota</taxon>
        <taxon>Alphaproteobacteria</taxon>
        <taxon>Rhodospirillales</taxon>
        <taxon>Rhodospirillaceae</taxon>
        <taxon>Phaeovibrio</taxon>
    </lineage>
</organism>
<feature type="binding site" description="covalent" evidence="12 13">
    <location>
        <position position="122"/>
    </location>
    <ligand>
        <name>heme</name>
        <dbReference type="ChEBI" id="CHEBI:30413"/>
    </ligand>
</feature>
<evidence type="ECO:0000256" key="13">
    <source>
        <dbReference type="PIRSR" id="PIRSR604329-50"/>
    </source>
</evidence>
<gene>
    <name evidence="12 15" type="primary">ccmE</name>
    <name evidence="12" type="synonym">cycJ</name>
    <name evidence="15" type="ORF">IHV25_06840</name>
</gene>
<evidence type="ECO:0000256" key="8">
    <source>
        <dbReference type="ARBA" id="ARBA00022989"/>
    </source>
</evidence>
<proteinExistence type="inferred from homology"/>
<dbReference type="InterPro" id="IPR036127">
    <property type="entry name" value="CcmE-like_sf"/>
</dbReference>
<dbReference type="GO" id="GO:0020037">
    <property type="term" value="F:heme binding"/>
    <property type="evidence" value="ECO:0007669"/>
    <property type="project" value="InterPro"/>
</dbReference>
<keyword evidence="6 12" id="KW-0201">Cytochrome c-type biogenesis</keyword>
<dbReference type="FunFam" id="2.40.50.140:FF:000104">
    <property type="entry name" value="Cytochrome c-type biogenesis protein CcmE"/>
    <property type="match status" value="1"/>
</dbReference>
<evidence type="ECO:0000256" key="11">
    <source>
        <dbReference type="ARBA" id="ARBA00056663"/>
    </source>
</evidence>
<keyword evidence="8 12" id="KW-1133">Transmembrane helix</keyword>
<dbReference type="GO" id="GO:0046872">
    <property type="term" value="F:metal ion binding"/>
    <property type="evidence" value="ECO:0007669"/>
    <property type="project" value="UniProtKB-KW"/>
</dbReference>
<keyword evidence="5 12" id="KW-0479">Metal-binding</keyword>
<dbReference type="GO" id="GO:0017003">
    <property type="term" value="P:protein-heme linkage"/>
    <property type="evidence" value="ECO:0007669"/>
    <property type="project" value="UniProtKB-UniRule"/>
</dbReference>
<keyword evidence="3 12" id="KW-0349">Heme</keyword>
<feature type="region of interest" description="Disordered" evidence="14">
    <location>
        <begin position="133"/>
        <end position="166"/>
    </location>
</feature>
<evidence type="ECO:0000256" key="9">
    <source>
        <dbReference type="ARBA" id="ARBA00023004"/>
    </source>
</evidence>
<dbReference type="EMBL" id="JACZHT010000004">
    <property type="protein sequence ID" value="MBE1237362.1"/>
    <property type="molecule type" value="Genomic_DNA"/>
</dbReference>
<feature type="topological domain" description="Cytoplasmic" evidence="12">
    <location>
        <begin position="1"/>
        <end position="7"/>
    </location>
</feature>